<dbReference type="InterPro" id="IPR036249">
    <property type="entry name" value="Thioredoxin-like_sf"/>
</dbReference>
<comment type="similarity">
    <text evidence="1 4">Belongs to the glutaredoxin family.</text>
</comment>
<dbReference type="NCBIfam" id="TIGR02181">
    <property type="entry name" value="GRX_bact"/>
    <property type="match status" value="1"/>
</dbReference>
<dbReference type="CDD" id="cd03418">
    <property type="entry name" value="GRX_GRXb_1_3_like"/>
    <property type="match status" value="1"/>
</dbReference>
<dbReference type="Gene3D" id="3.40.30.10">
    <property type="entry name" value="Glutaredoxin"/>
    <property type="match status" value="1"/>
</dbReference>
<evidence type="ECO:0000256" key="4">
    <source>
        <dbReference type="RuleBase" id="RU364065"/>
    </source>
</evidence>
<dbReference type="PROSITE" id="PS50404">
    <property type="entry name" value="GST_NTER"/>
    <property type="match status" value="1"/>
</dbReference>
<dbReference type="SUPFAM" id="SSF52833">
    <property type="entry name" value="Thioredoxin-like"/>
    <property type="match status" value="1"/>
</dbReference>
<dbReference type="InterPro" id="IPR004045">
    <property type="entry name" value="Glutathione_S-Trfase_N"/>
</dbReference>
<accession>A0ABY9WXB3</accession>
<dbReference type="InterPro" id="IPR011900">
    <property type="entry name" value="GRX_bact"/>
</dbReference>
<dbReference type="RefSeq" id="WP_395804488.1">
    <property type="nucleotide sequence ID" value="NZ_CP043494.1"/>
</dbReference>
<dbReference type="Pfam" id="PF00462">
    <property type="entry name" value="Glutaredoxin"/>
    <property type="match status" value="1"/>
</dbReference>
<dbReference type="EMBL" id="CP043494">
    <property type="protein sequence ID" value="WNG47770.1"/>
    <property type="molecule type" value="Genomic_DNA"/>
</dbReference>
<evidence type="ECO:0000256" key="2">
    <source>
        <dbReference type="ARBA" id="ARBA00022448"/>
    </source>
</evidence>
<name>A0ABY9WXB3_9BACT</name>
<keyword evidence="4" id="KW-0963">Cytoplasm</keyword>
<organism evidence="6 7">
    <name type="scientific">Archangium minus</name>
    <dbReference type="NCBI Taxonomy" id="83450"/>
    <lineage>
        <taxon>Bacteria</taxon>
        <taxon>Pseudomonadati</taxon>
        <taxon>Myxococcota</taxon>
        <taxon>Myxococcia</taxon>
        <taxon>Myxococcales</taxon>
        <taxon>Cystobacterineae</taxon>
        <taxon>Archangiaceae</taxon>
        <taxon>Archangium</taxon>
    </lineage>
</organism>
<proteinExistence type="inferred from homology"/>
<dbReference type="InterPro" id="IPR014025">
    <property type="entry name" value="Glutaredoxin_subgr"/>
</dbReference>
<keyword evidence="7" id="KW-1185">Reference proteome</keyword>
<dbReference type="Proteomes" id="UP001611383">
    <property type="component" value="Chromosome"/>
</dbReference>
<dbReference type="PROSITE" id="PS51354">
    <property type="entry name" value="GLUTAREDOXIN_2"/>
    <property type="match status" value="1"/>
</dbReference>
<keyword evidence="3 4" id="KW-0249">Electron transport</keyword>
<dbReference type="PANTHER" id="PTHR45694:SF18">
    <property type="entry name" value="GLUTAREDOXIN-1-RELATED"/>
    <property type="match status" value="1"/>
</dbReference>
<evidence type="ECO:0000256" key="3">
    <source>
        <dbReference type="ARBA" id="ARBA00022982"/>
    </source>
</evidence>
<reference evidence="6 7" key="1">
    <citation type="submission" date="2019-08" db="EMBL/GenBank/DDBJ databases">
        <title>Archangium and Cystobacter genomes.</title>
        <authorList>
            <person name="Chen I.-C.K."/>
            <person name="Wielgoss S."/>
        </authorList>
    </citation>
    <scope>NUCLEOTIDE SEQUENCE [LARGE SCALE GENOMIC DNA]</scope>
    <source>
        <strain evidence="6 7">Cbm 6</strain>
    </source>
</reference>
<evidence type="ECO:0000256" key="1">
    <source>
        <dbReference type="ARBA" id="ARBA00007787"/>
    </source>
</evidence>
<dbReference type="PRINTS" id="PR00160">
    <property type="entry name" value="GLUTAREDOXIN"/>
</dbReference>
<evidence type="ECO:0000313" key="6">
    <source>
        <dbReference type="EMBL" id="WNG47770.1"/>
    </source>
</evidence>
<comment type="function">
    <text evidence="4">Has a glutathione-disulfide oxidoreductase activity in the presence of NADPH and glutathione reductase. Reduces low molecular weight disulfides and proteins.</text>
</comment>
<keyword evidence="2 4" id="KW-0813">Transport</keyword>
<gene>
    <name evidence="6" type="primary">grxC</name>
    <name evidence="6" type="ORF">F0U60_29300</name>
</gene>
<feature type="domain" description="GST N-terminal" evidence="5">
    <location>
        <begin position="2"/>
        <end position="92"/>
    </location>
</feature>
<evidence type="ECO:0000313" key="7">
    <source>
        <dbReference type="Proteomes" id="UP001611383"/>
    </source>
</evidence>
<dbReference type="InterPro" id="IPR002109">
    <property type="entry name" value="Glutaredoxin"/>
</dbReference>
<keyword evidence="4" id="KW-0676">Redox-active center</keyword>
<dbReference type="PANTHER" id="PTHR45694">
    <property type="entry name" value="GLUTAREDOXIN 2"/>
    <property type="match status" value="1"/>
</dbReference>
<sequence>MAPVTLYTKTYCGYSKRAKALLSDKGVDFEDIDVTEDEARFTEMVERTGGGTTVPQIFIAGRHIGGFTELAELDERGELDTLQDGESPAASQ</sequence>
<evidence type="ECO:0000259" key="5">
    <source>
        <dbReference type="PROSITE" id="PS50404"/>
    </source>
</evidence>
<protein>
    <recommendedName>
        <fullName evidence="4">Glutaredoxin</fullName>
    </recommendedName>
</protein>